<evidence type="ECO:0000313" key="2">
    <source>
        <dbReference type="Proteomes" id="UP000887565"/>
    </source>
</evidence>
<proteinExistence type="predicted"/>
<evidence type="ECO:0000313" key="3">
    <source>
        <dbReference type="WBParaSite" id="nRc.2.0.1.t44446-RA"/>
    </source>
</evidence>
<feature type="compositionally biased region" description="Polar residues" evidence="1">
    <location>
        <begin position="10"/>
        <end position="22"/>
    </location>
</feature>
<dbReference type="Proteomes" id="UP000887565">
    <property type="component" value="Unplaced"/>
</dbReference>
<evidence type="ECO:0000256" key="1">
    <source>
        <dbReference type="SAM" id="MobiDB-lite"/>
    </source>
</evidence>
<organism evidence="2 3">
    <name type="scientific">Romanomermis culicivorax</name>
    <name type="common">Nematode worm</name>
    <dbReference type="NCBI Taxonomy" id="13658"/>
    <lineage>
        <taxon>Eukaryota</taxon>
        <taxon>Metazoa</taxon>
        <taxon>Ecdysozoa</taxon>
        <taxon>Nematoda</taxon>
        <taxon>Enoplea</taxon>
        <taxon>Dorylaimia</taxon>
        <taxon>Mermithida</taxon>
        <taxon>Mermithoidea</taxon>
        <taxon>Mermithidae</taxon>
        <taxon>Romanomermis</taxon>
    </lineage>
</organism>
<feature type="region of interest" description="Disordered" evidence="1">
    <location>
        <begin position="1"/>
        <end position="40"/>
    </location>
</feature>
<name>A0A915L1U7_ROMCU</name>
<keyword evidence="2" id="KW-1185">Reference proteome</keyword>
<accession>A0A915L1U7</accession>
<dbReference type="AlphaFoldDB" id="A0A915L1U7"/>
<dbReference type="WBParaSite" id="nRc.2.0.1.t44446-RA">
    <property type="protein sequence ID" value="nRc.2.0.1.t44446-RA"/>
    <property type="gene ID" value="nRc.2.0.1.g44446"/>
</dbReference>
<sequence length="119" mass="13750">MPGQFENAENPDQPNDPQNSQRRGLLTGRRFAKKRGRQSDDVRYDGYKIDKIENVAKEGEFLRANAKTDGQFGAEPQYTNCFDYEKPRFGRIETFEESGHSRKWDVRGIGIQPTEHTLL</sequence>
<reference evidence="3" key="1">
    <citation type="submission" date="2022-11" db="UniProtKB">
        <authorList>
            <consortium name="WormBaseParasite"/>
        </authorList>
    </citation>
    <scope>IDENTIFICATION</scope>
</reference>
<protein>
    <submittedName>
        <fullName evidence="3">Uncharacterized protein</fullName>
    </submittedName>
</protein>